<keyword evidence="3" id="KW-0479">Metal-binding</keyword>
<dbReference type="Pfam" id="PF13685">
    <property type="entry name" value="Fe-ADH_2"/>
    <property type="match status" value="1"/>
</dbReference>
<evidence type="ECO:0000313" key="11">
    <source>
        <dbReference type="Proteomes" id="UP000263014"/>
    </source>
</evidence>
<keyword evidence="9" id="KW-1208">Phospholipid metabolism</keyword>
<dbReference type="InterPro" id="IPR032837">
    <property type="entry name" value="G1PDH"/>
</dbReference>
<organism evidence="10 11">
    <name type="scientific">Hungatella hathewayi</name>
    <dbReference type="NCBI Taxonomy" id="154046"/>
    <lineage>
        <taxon>Bacteria</taxon>
        <taxon>Bacillati</taxon>
        <taxon>Bacillota</taxon>
        <taxon>Clostridia</taxon>
        <taxon>Lachnospirales</taxon>
        <taxon>Lachnospiraceae</taxon>
        <taxon>Hungatella</taxon>
    </lineage>
</organism>
<evidence type="ECO:0000256" key="6">
    <source>
        <dbReference type="ARBA" id="ARBA00023027"/>
    </source>
</evidence>
<evidence type="ECO:0000256" key="8">
    <source>
        <dbReference type="ARBA" id="ARBA00023209"/>
    </source>
</evidence>
<dbReference type="AlphaFoldDB" id="A0A374P9D0"/>
<keyword evidence="2" id="KW-0444">Lipid biosynthesis</keyword>
<keyword evidence="8" id="KW-0594">Phospholipid biosynthesis</keyword>
<dbReference type="InterPro" id="IPR016205">
    <property type="entry name" value="Glycerol_DH"/>
</dbReference>
<dbReference type="GO" id="GO:0016614">
    <property type="term" value="F:oxidoreductase activity, acting on CH-OH group of donors"/>
    <property type="evidence" value="ECO:0007669"/>
    <property type="project" value="InterPro"/>
</dbReference>
<protein>
    <submittedName>
        <fullName evidence="10">sn-glycerol-1-phosphate dehydrogenase</fullName>
    </submittedName>
</protein>
<dbReference type="GO" id="GO:0008654">
    <property type="term" value="P:phospholipid biosynthetic process"/>
    <property type="evidence" value="ECO:0007669"/>
    <property type="project" value="UniProtKB-KW"/>
</dbReference>
<evidence type="ECO:0000256" key="5">
    <source>
        <dbReference type="ARBA" id="ARBA00023002"/>
    </source>
</evidence>
<dbReference type="Proteomes" id="UP000263014">
    <property type="component" value="Unassembled WGS sequence"/>
</dbReference>
<evidence type="ECO:0000256" key="4">
    <source>
        <dbReference type="ARBA" id="ARBA00022857"/>
    </source>
</evidence>
<evidence type="ECO:0000256" key="1">
    <source>
        <dbReference type="ARBA" id="ARBA00022490"/>
    </source>
</evidence>
<keyword evidence="1" id="KW-0963">Cytoplasm</keyword>
<gene>
    <name evidence="10" type="ORF">DXD79_15380</name>
</gene>
<keyword evidence="4" id="KW-0521">NADP</keyword>
<keyword evidence="5" id="KW-0560">Oxidoreductase</keyword>
<dbReference type="PANTHER" id="PTHR43616">
    <property type="entry name" value="GLYCEROL DEHYDROGENASE"/>
    <property type="match status" value="1"/>
</dbReference>
<accession>A0A374P9D0</accession>
<keyword evidence="7" id="KW-0443">Lipid metabolism</keyword>
<proteinExistence type="predicted"/>
<comment type="caution">
    <text evidence="10">The sequence shown here is derived from an EMBL/GenBank/DDBJ whole genome shotgun (WGS) entry which is preliminary data.</text>
</comment>
<name>A0A374P9D0_9FIRM</name>
<evidence type="ECO:0000256" key="9">
    <source>
        <dbReference type="ARBA" id="ARBA00023264"/>
    </source>
</evidence>
<reference evidence="10 11" key="1">
    <citation type="submission" date="2018-08" db="EMBL/GenBank/DDBJ databases">
        <title>A genome reference for cultivated species of the human gut microbiota.</title>
        <authorList>
            <person name="Zou Y."/>
            <person name="Xue W."/>
            <person name="Luo G."/>
        </authorList>
    </citation>
    <scope>NUCLEOTIDE SEQUENCE [LARGE SCALE GENOMIC DNA]</scope>
    <source>
        <strain evidence="10 11">TM09-12</strain>
    </source>
</reference>
<dbReference type="GO" id="GO:0046872">
    <property type="term" value="F:metal ion binding"/>
    <property type="evidence" value="ECO:0007669"/>
    <property type="project" value="UniProtKB-KW"/>
</dbReference>
<keyword evidence="6" id="KW-0520">NAD</keyword>
<evidence type="ECO:0000256" key="7">
    <source>
        <dbReference type="ARBA" id="ARBA00023098"/>
    </source>
</evidence>
<evidence type="ECO:0000256" key="3">
    <source>
        <dbReference type="ARBA" id="ARBA00022723"/>
    </source>
</evidence>
<evidence type="ECO:0000256" key="2">
    <source>
        <dbReference type="ARBA" id="ARBA00022516"/>
    </source>
</evidence>
<dbReference type="CDD" id="cd08175">
    <property type="entry name" value="G1PDH"/>
    <property type="match status" value="1"/>
</dbReference>
<dbReference type="SUPFAM" id="SSF56796">
    <property type="entry name" value="Dehydroquinate synthase-like"/>
    <property type="match status" value="1"/>
</dbReference>
<dbReference type="Gene3D" id="3.40.50.1970">
    <property type="match status" value="1"/>
</dbReference>
<sequence>MQIEPEYFTIEDYLHHTFSCECGRSHHTDVEKILISQGALERVPEAVEELGYHHVFLVSDYNTYQAAGERVEKLLRDRNQACTSYVIPRKIVVPDEHTLGELLVHFNPECDLIIGVGTGTINDMCKFLSYQMKMEYMIIASAPSMDGFASVGAALIVNNLKTTYNAHVPKAIIGDVDILAKAPMNMIAAGVADILGKYTCLCDWHLSNLVNGEYFCPVIERMVRYSLKKMMEQVKNLKERTPETIQTVMESLVLTGIAMSFVGNSRPASGCEHHMSHYWEMKFLFEGRPAVLHGTKVGVGTMTAIRLYQKFMESEIDYEEAVRRAEAFDFAEWSENMKRTYGAAADGVIANEKTEQKNDPEEVKKRLVVIREKMGDIRRTVSDLVPKEAFVKGILEDLDAPVNPLELGIDCGMVSDSIEVAKEVRDRYTLLQLLWDLGILKTAAEETAASFQKEIEK</sequence>
<dbReference type="PANTHER" id="PTHR43616:SF5">
    <property type="entry name" value="GLYCEROL DEHYDROGENASE 1"/>
    <property type="match status" value="1"/>
</dbReference>
<dbReference type="RefSeq" id="WP_117633359.1">
    <property type="nucleotide sequence ID" value="NZ_QSON01000006.1"/>
</dbReference>
<dbReference type="EMBL" id="QSON01000006">
    <property type="protein sequence ID" value="RGJ03758.1"/>
    <property type="molecule type" value="Genomic_DNA"/>
</dbReference>
<evidence type="ECO:0000313" key="10">
    <source>
        <dbReference type="EMBL" id="RGJ03758.1"/>
    </source>
</evidence>
<dbReference type="Gene3D" id="1.20.1090.10">
    <property type="entry name" value="Dehydroquinate synthase-like - alpha domain"/>
    <property type="match status" value="1"/>
</dbReference>